<evidence type="ECO:0000313" key="1">
    <source>
        <dbReference type="EMBL" id="CUU39493.1"/>
    </source>
</evidence>
<dbReference type="EMBL" id="LN907858">
    <property type="protein sequence ID" value="CUU39493.1"/>
    <property type="molecule type" value="Genomic_DNA"/>
</dbReference>
<accession>A0A099UHV8</accession>
<dbReference type="RefSeq" id="WP_034342188.1">
    <property type="nucleotide sequence ID" value="NZ_CAMTKE010000001.1"/>
</dbReference>
<protein>
    <submittedName>
        <fullName evidence="1">Uncharacterized protein</fullName>
    </submittedName>
</protein>
<sequence>MKFKNIKHGIPFQREFELEGANIDLRNDFCLYKITNSAKTLELFFKSNKTNICDVKMTFWDCELLHLCAYCEDLGKCQAHFIDLVRTNWDNMTGYIEKDDEMLLSLYFDEDLESITLYCKSFEIVFVQENAQSKEKQ</sequence>
<dbReference type="OrthoDB" id="5324452at2"/>
<dbReference type="KEGG" id="hty:BN2458_PEG0607"/>
<dbReference type="EMBL" id="JRPF02000001">
    <property type="protein sequence ID" value="TLD79417.1"/>
    <property type="molecule type" value="Genomic_DNA"/>
</dbReference>
<dbReference type="AlphaFoldDB" id="A0A099UHV8"/>
<evidence type="ECO:0000313" key="4">
    <source>
        <dbReference type="Proteomes" id="UP000064525"/>
    </source>
</evidence>
<evidence type="ECO:0000313" key="2">
    <source>
        <dbReference type="EMBL" id="TLD79417.1"/>
    </source>
</evidence>
<dbReference type="STRING" id="76936.BN2458_PEG0607"/>
<name>A0A099UHV8_9HELI</name>
<reference evidence="1" key="2">
    <citation type="submission" date="2015-11" db="EMBL/GenBank/DDBJ databases">
        <authorList>
            <person name="Zhang Y."/>
            <person name="Guo Z."/>
        </authorList>
    </citation>
    <scope>NUCLEOTIDE SEQUENCE</scope>
    <source>
        <strain evidence="1">1</strain>
    </source>
</reference>
<keyword evidence="3" id="KW-1185">Reference proteome</keyword>
<dbReference type="PATRIC" id="fig|76936.10.peg.593"/>
<dbReference type="GeneID" id="78150892"/>
<dbReference type="Proteomes" id="UP000064525">
    <property type="component" value="Chromosome I"/>
</dbReference>
<evidence type="ECO:0000313" key="3">
    <source>
        <dbReference type="Proteomes" id="UP000029925"/>
    </source>
</evidence>
<reference evidence="2 3" key="1">
    <citation type="journal article" date="2014" name="Genome Announc.">
        <title>Draft genome sequences of eight enterohepatic helicobacter species isolated from both laboratory and wild rodents.</title>
        <authorList>
            <person name="Sheh A."/>
            <person name="Shen Z."/>
            <person name="Fox J.G."/>
        </authorList>
    </citation>
    <scope>NUCLEOTIDE SEQUENCE [LARGE SCALE GENOMIC DNA]</scope>
    <source>
        <strain evidence="2 3">MIT 98-6810</strain>
    </source>
</reference>
<gene>
    <name evidence="1" type="ORF">BN2458_PEG0607</name>
    <name evidence="2" type="ORF">LS75_000265</name>
</gene>
<reference evidence="4" key="3">
    <citation type="submission" date="2015-11" db="EMBL/GenBank/DDBJ databases">
        <authorList>
            <person name="Anvar S.Y."/>
        </authorList>
    </citation>
    <scope>NUCLEOTIDE SEQUENCE [LARGE SCALE GENOMIC DNA]</scope>
</reference>
<proteinExistence type="predicted"/>
<organism evidence="1 4">
    <name type="scientific">Helicobacter typhlonius</name>
    <dbReference type="NCBI Taxonomy" id="76936"/>
    <lineage>
        <taxon>Bacteria</taxon>
        <taxon>Pseudomonadati</taxon>
        <taxon>Campylobacterota</taxon>
        <taxon>Epsilonproteobacteria</taxon>
        <taxon>Campylobacterales</taxon>
        <taxon>Helicobacteraceae</taxon>
        <taxon>Helicobacter</taxon>
    </lineage>
</organism>
<dbReference type="Proteomes" id="UP000029925">
    <property type="component" value="Unassembled WGS sequence"/>
</dbReference>